<reference evidence="2 4" key="2">
    <citation type="submission" date="2016-10" db="EMBL/GenBank/DDBJ databases">
        <authorList>
            <person name="Varghese N."/>
            <person name="Submissions S."/>
        </authorList>
    </citation>
    <scope>NUCLEOTIDE SEQUENCE [LARGE SCALE GENOMIC DNA]</scope>
    <source>
        <strain evidence="2 4">JB1</strain>
    </source>
</reference>
<comment type="caution">
    <text evidence="1">The sequence shown here is derived from an EMBL/GenBank/DDBJ whole genome shotgun (WGS) entry which is preliminary data.</text>
</comment>
<dbReference type="EMBL" id="AUZH01000021">
    <property type="protein sequence ID" value="KFN87712.1"/>
    <property type="molecule type" value="Genomic_DNA"/>
</dbReference>
<dbReference type="RefSeq" id="WP_039696897.1">
    <property type="nucleotide sequence ID" value="NZ_AUZH01000021.1"/>
</dbReference>
<keyword evidence="4" id="KW-1185">Reference proteome</keyword>
<evidence type="ECO:0000313" key="3">
    <source>
        <dbReference type="Proteomes" id="UP000029382"/>
    </source>
</evidence>
<evidence type="ECO:0000313" key="4">
    <source>
        <dbReference type="Proteomes" id="UP000182793"/>
    </source>
</evidence>
<organism evidence="1 3">
    <name type="scientific">Streptococcus equinus JB1</name>
    <dbReference type="NCBI Taxonomy" id="1294274"/>
    <lineage>
        <taxon>Bacteria</taxon>
        <taxon>Bacillati</taxon>
        <taxon>Bacillota</taxon>
        <taxon>Bacilli</taxon>
        <taxon>Lactobacillales</taxon>
        <taxon>Streptococcaceae</taxon>
        <taxon>Streptococcus</taxon>
    </lineage>
</organism>
<protein>
    <recommendedName>
        <fullName evidence="5">Role in replication</fullName>
    </recommendedName>
</protein>
<gene>
    <name evidence="1" type="ORF">H702_06365</name>
    <name evidence="2" type="ORF">SAMN02910290_01842</name>
</gene>
<reference evidence="1 3" key="1">
    <citation type="journal article" date="2014" name="Genome Announc.">
        <title>Draft Genome Sequences of Streptococcus bovis Strains ATCC 33317 and JB1.</title>
        <authorList>
            <person name="Benahmed F.H."/>
            <person name="Gopinath G.R."/>
            <person name="Harbottle H."/>
            <person name="Cotta M.A."/>
            <person name="Luo Y."/>
            <person name="Henderson C."/>
            <person name="Teri P."/>
            <person name="Soppet D."/>
            <person name="Rasmussen M."/>
            <person name="Whitehead T.R."/>
            <person name="Davidson M."/>
        </authorList>
    </citation>
    <scope>NUCLEOTIDE SEQUENCE [LARGE SCALE GENOMIC DNA]</scope>
    <source>
        <strain evidence="1 3">JB1</strain>
    </source>
</reference>
<sequence length="105" mass="11930">MKATYKGKVADVWQVSKDNRNSPDWVKEAFAKRYFCWLDNHLRVLTAGLKPSTVKNLKTGAIGSLGGGFAGYGMYELAYLGDYIDITNRRIIAQKTFEKEYQIID</sequence>
<accession>A0A091BVB4</accession>
<dbReference type="EMBL" id="FOTG01000013">
    <property type="protein sequence ID" value="SFL45006.1"/>
    <property type="molecule type" value="Genomic_DNA"/>
</dbReference>
<name>A0A091BVB4_STREI</name>
<evidence type="ECO:0000313" key="1">
    <source>
        <dbReference type="EMBL" id="KFN87712.1"/>
    </source>
</evidence>
<proteinExistence type="predicted"/>
<evidence type="ECO:0008006" key="5">
    <source>
        <dbReference type="Google" id="ProtNLM"/>
    </source>
</evidence>
<dbReference type="Proteomes" id="UP000029382">
    <property type="component" value="Unassembled WGS sequence"/>
</dbReference>
<dbReference type="AlphaFoldDB" id="A0A091BVB4"/>
<evidence type="ECO:0000313" key="2">
    <source>
        <dbReference type="EMBL" id="SFL45006.1"/>
    </source>
</evidence>
<dbReference type="Proteomes" id="UP000182793">
    <property type="component" value="Unassembled WGS sequence"/>
</dbReference>